<evidence type="ECO:0000259" key="8">
    <source>
        <dbReference type="Pfam" id="PF12704"/>
    </source>
</evidence>
<feature type="transmembrane region" description="Helical" evidence="6">
    <location>
        <begin position="435"/>
        <end position="458"/>
    </location>
</feature>
<evidence type="ECO:0000256" key="3">
    <source>
        <dbReference type="ARBA" id="ARBA00022692"/>
    </source>
</evidence>
<dbReference type="Pfam" id="PF12704">
    <property type="entry name" value="MacB_PCD"/>
    <property type="match status" value="1"/>
</dbReference>
<organism evidence="9 10">
    <name type="scientific">Maribacter dokdonensis</name>
    <dbReference type="NCBI Taxonomy" id="320912"/>
    <lineage>
        <taxon>Bacteria</taxon>
        <taxon>Pseudomonadati</taxon>
        <taxon>Bacteroidota</taxon>
        <taxon>Flavobacteriia</taxon>
        <taxon>Flavobacteriales</taxon>
        <taxon>Flavobacteriaceae</taxon>
        <taxon>Maribacter</taxon>
    </lineage>
</organism>
<dbReference type="OrthoDB" id="8740261at2"/>
<dbReference type="EMBL" id="FNTB01000001">
    <property type="protein sequence ID" value="SEB53582.1"/>
    <property type="molecule type" value="Genomic_DNA"/>
</dbReference>
<keyword evidence="3 6" id="KW-0812">Transmembrane</keyword>
<keyword evidence="5 6" id="KW-0472">Membrane</keyword>
<evidence type="ECO:0000256" key="6">
    <source>
        <dbReference type="SAM" id="Phobius"/>
    </source>
</evidence>
<feature type="domain" description="ABC3 transporter permease C-terminal" evidence="7">
    <location>
        <begin position="302"/>
        <end position="417"/>
    </location>
</feature>
<dbReference type="GO" id="GO:0022857">
    <property type="term" value="F:transmembrane transporter activity"/>
    <property type="evidence" value="ECO:0007669"/>
    <property type="project" value="TreeGrafter"/>
</dbReference>
<feature type="transmembrane region" description="Helical" evidence="6">
    <location>
        <begin position="297"/>
        <end position="318"/>
    </location>
</feature>
<evidence type="ECO:0000256" key="4">
    <source>
        <dbReference type="ARBA" id="ARBA00022989"/>
    </source>
</evidence>
<proteinExistence type="predicted"/>
<evidence type="ECO:0000313" key="9">
    <source>
        <dbReference type="EMBL" id="SEB53582.1"/>
    </source>
</evidence>
<gene>
    <name evidence="9" type="ORF">SAMN05192540_0755</name>
</gene>
<feature type="transmembrane region" description="Helical" evidence="6">
    <location>
        <begin position="343"/>
        <end position="370"/>
    </location>
</feature>
<dbReference type="PANTHER" id="PTHR30572:SF18">
    <property type="entry name" value="ABC-TYPE MACROLIDE FAMILY EXPORT SYSTEM PERMEASE COMPONENT 2"/>
    <property type="match status" value="1"/>
</dbReference>
<dbReference type="Pfam" id="PF02687">
    <property type="entry name" value="FtsX"/>
    <property type="match status" value="2"/>
</dbReference>
<evidence type="ECO:0000256" key="5">
    <source>
        <dbReference type="ARBA" id="ARBA00023136"/>
    </source>
</evidence>
<keyword evidence="4 6" id="KW-1133">Transmembrane helix</keyword>
<protein>
    <submittedName>
        <fullName evidence="9">Putative ABC transport system permease protein</fullName>
    </submittedName>
</protein>
<comment type="subcellular location">
    <subcellularLocation>
        <location evidence="1">Cell membrane</location>
        <topology evidence="1">Multi-pass membrane protein</topology>
    </subcellularLocation>
</comment>
<dbReference type="InterPro" id="IPR050250">
    <property type="entry name" value="Macrolide_Exporter_MacB"/>
</dbReference>
<feature type="transmembrane region" description="Helical" evidence="6">
    <location>
        <begin position="739"/>
        <end position="757"/>
    </location>
</feature>
<feature type="transmembrane region" description="Helical" evidence="6">
    <location>
        <begin position="390"/>
        <end position="414"/>
    </location>
</feature>
<dbReference type="PANTHER" id="PTHR30572">
    <property type="entry name" value="MEMBRANE COMPONENT OF TRANSPORTER-RELATED"/>
    <property type="match status" value="1"/>
</dbReference>
<dbReference type="Proteomes" id="UP000183038">
    <property type="component" value="Unassembled WGS sequence"/>
</dbReference>
<evidence type="ECO:0000256" key="2">
    <source>
        <dbReference type="ARBA" id="ARBA00022475"/>
    </source>
</evidence>
<evidence type="ECO:0000259" key="7">
    <source>
        <dbReference type="Pfam" id="PF02687"/>
    </source>
</evidence>
<feature type="transmembrane region" description="Helical" evidence="6">
    <location>
        <begin position="769"/>
        <end position="791"/>
    </location>
</feature>
<keyword evidence="2" id="KW-1003">Cell membrane</keyword>
<evidence type="ECO:0000313" key="10">
    <source>
        <dbReference type="Proteomes" id="UP000183038"/>
    </source>
</evidence>
<dbReference type="InterPro" id="IPR025857">
    <property type="entry name" value="MacB_PCD"/>
</dbReference>
<dbReference type="InterPro" id="IPR003838">
    <property type="entry name" value="ABC3_permease_C"/>
</dbReference>
<name>A0A1H4K6Q4_9FLAO</name>
<feature type="transmembrane region" description="Helical" evidence="6">
    <location>
        <begin position="21"/>
        <end position="42"/>
    </location>
</feature>
<dbReference type="AlphaFoldDB" id="A0A1H4K6Q4"/>
<reference evidence="9 10" key="1">
    <citation type="submission" date="2016-10" db="EMBL/GenBank/DDBJ databases">
        <authorList>
            <person name="de Groot N.N."/>
        </authorList>
    </citation>
    <scope>NUCLEOTIDE SEQUENCE [LARGE SCALE GENOMIC DNA]</scope>
    <source>
        <strain evidence="9 10">MAR_2009_71</strain>
    </source>
</reference>
<dbReference type="RefSeq" id="WP_074670217.1">
    <property type="nucleotide sequence ID" value="NZ_FNTB01000001.1"/>
</dbReference>
<accession>A0A1H4K6Q4</accession>
<feature type="transmembrane region" description="Helical" evidence="6">
    <location>
        <begin position="687"/>
        <end position="709"/>
    </location>
</feature>
<sequence length="810" mass="89980">MFKNYLKIAWRSLKKQAFFTFLNTFGLAIGMAGALIISLYIYDELSYDKMFADADRIYRIDSDIKFGGAEIKAGESAAPMAETLKRDYPQVEASVRFRTIGSAYVKKVGGNRSAKENHITYADSTVFEFFGIDLLAGDAKTALTGTNSLVLTKTAAEKHFGSTDVIGQNLLLDNTDTYTVTGVIEDMPKNSYFNDYSVFLAMAGNVASREDNWGGNNYFTFIKLIPGAKAEDFQEPLQGMLERYMLPWAQKYFPGMTAESFAASGNYIRYHTMPLTDIHLHSDKSSEMSATSSIQNIYILSFIGLFLIILASVNFMNLSTAHSLKRAKEVGVRKTLGSNKLNLVFQFLTESGLIAFVSLLAALLITLVALPFFNGFTGKSIEIPFTQPLFWLALLGATMLLGLLSGSYPAFFMSRFTPVKTLKGNSSESVGNGRVRNALVIFQFSISVFLIISTLVVFQQLNYIQNKDLGFSKDQVLLINELGALGPKTKAFKEQIANMGFVESATLSNYYPTPSWRSDTSFFEEGSRDQESAIQMQEWDVDTDYLKTMEMELVAGRDFNSAYASDSTAIIINEATLPILNVTAEEALGMRISEEMDQENPAYYTIIGVVKDFHYRTLRTNIGALGMHLNSNAQNMAVRMSGGNYANNIAAIENTWNTMAPGQPFDYRFMDEAFNTTYEAEQKLSQIFFIFTMLSIFIACLGLFGLAAFNAEKRTKEIGVRKVLGATVSQISYRLTVDFLKLVGVAILISLPIGWFVMNKWLEDFSYRIEIGVGVFLLAAVLAIIVAILTVSYQSIKAAIVNPVKSLRSE</sequence>
<dbReference type="GO" id="GO:0005886">
    <property type="term" value="C:plasma membrane"/>
    <property type="evidence" value="ECO:0007669"/>
    <property type="project" value="UniProtKB-SubCell"/>
</dbReference>
<feature type="domain" description="ABC3 transporter permease C-terminal" evidence="7">
    <location>
        <begin position="690"/>
        <end position="803"/>
    </location>
</feature>
<feature type="domain" description="MacB-like periplasmic core" evidence="8">
    <location>
        <begin position="20"/>
        <end position="237"/>
    </location>
</feature>
<evidence type="ECO:0000256" key="1">
    <source>
        <dbReference type="ARBA" id="ARBA00004651"/>
    </source>
</evidence>